<dbReference type="EMBL" id="AVPL01000008">
    <property type="protein sequence ID" value="KGN42144.1"/>
    <property type="molecule type" value="Genomic_DNA"/>
</dbReference>
<keyword evidence="3" id="KW-1185">Reference proteome</keyword>
<proteinExistence type="predicted"/>
<dbReference type="AlphaFoldDB" id="A0A0A0JZI3"/>
<sequence length="269" mass="28985">MGIGEVVPDATEPEYLRAVGRIPGRALWLTEPVRAVVDAGLLVAATPWLAAAKNGDGHGVLVLPGLMANDGSTKPLRAYIRRRGYYVRGWRLGRNLGPTSTILQGLPGGLRDLAETTGGPVSVIGWSMGGIFARELARSHPDEVRQVITLGSPIGVAHGHRTRADRTYNLLSVMHARGGEFPERAQLARPVPVPSISVYSRLDGIVGWRSCLAEPSDTHQNIEVRCAHLGFGMDPATLWAVADRLAQQPGRVEPFDPPRALRAFYGSIT</sequence>
<organism evidence="2 3">
    <name type="scientific">Knoellia aerolata DSM 18566</name>
    <dbReference type="NCBI Taxonomy" id="1385519"/>
    <lineage>
        <taxon>Bacteria</taxon>
        <taxon>Bacillati</taxon>
        <taxon>Actinomycetota</taxon>
        <taxon>Actinomycetes</taxon>
        <taxon>Micrococcales</taxon>
        <taxon>Intrasporangiaceae</taxon>
        <taxon>Knoellia</taxon>
    </lineage>
</organism>
<dbReference type="Pfam" id="PF00561">
    <property type="entry name" value="Abhydrolase_1"/>
    <property type="match status" value="1"/>
</dbReference>
<dbReference type="SUPFAM" id="SSF53474">
    <property type="entry name" value="alpha/beta-Hydrolases"/>
    <property type="match status" value="1"/>
</dbReference>
<dbReference type="InterPro" id="IPR000073">
    <property type="entry name" value="AB_hydrolase_1"/>
</dbReference>
<dbReference type="STRING" id="1385519.N801_02745"/>
<dbReference type="Gene3D" id="3.40.50.1820">
    <property type="entry name" value="alpha/beta hydrolase"/>
    <property type="match status" value="1"/>
</dbReference>
<evidence type="ECO:0000313" key="2">
    <source>
        <dbReference type="EMBL" id="KGN42144.1"/>
    </source>
</evidence>
<dbReference type="Proteomes" id="UP000030013">
    <property type="component" value="Unassembled WGS sequence"/>
</dbReference>
<accession>A0A0A0JZI3</accession>
<protein>
    <recommendedName>
        <fullName evidence="1">AB hydrolase-1 domain-containing protein</fullName>
    </recommendedName>
</protein>
<dbReference type="eggNOG" id="COG1075">
    <property type="taxonomic scope" value="Bacteria"/>
</dbReference>
<comment type="caution">
    <text evidence="2">The sequence shown here is derived from an EMBL/GenBank/DDBJ whole genome shotgun (WGS) entry which is preliminary data.</text>
</comment>
<gene>
    <name evidence="2" type="ORF">N801_02745</name>
</gene>
<dbReference type="GO" id="GO:0003824">
    <property type="term" value="F:catalytic activity"/>
    <property type="evidence" value="ECO:0007669"/>
    <property type="project" value="UniProtKB-ARBA"/>
</dbReference>
<dbReference type="RefSeq" id="WP_211254671.1">
    <property type="nucleotide sequence ID" value="NZ_AVPL01000008.1"/>
</dbReference>
<feature type="domain" description="AB hydrolase-1" evidence="1">
    <location>
        <begin position="118"/>
        <end position="161"/>
    </location>
</feature>
<dbReference type="InterPro" id="IPR029058">
    <property type="entry name" value="AB_hydrolase_fold"/>
</dbReference>
<reference evidence="2 3" key="1">
    <citation type="submission" date="2013-08" db="EMBL/GenBank/DDBJ databases">
        <title>The genome sequence of Knoellia aerolata.</title>
        <authorList>
            <person name="Zhu W."/>
            <person name="Wang G."/>
        </authorList>
    </citation>
    <scope>NUCLEOTIDE SEQUENCE [LARGE SCALE GENOMIC DNA]</scope>
    <source>
        <strain evidence="2 3">DSM 18566</strain>
    </source>
</reference>
<evidence type="ECO:0000259" key="1">
    <source>
        <dbReference type="Pfam" id="PF00561"/>
    </source>
</evidence>
<evidence type="ECO:0000313" key="3">
    <source>
        <dbReference type="Proteomes" id="UP000030013"/>
    </source>
</evidence>
<name>A0A0A0JZI3_9MICO</name>